<comment type="caution">
    <text evidence="1">The sequence shown here is derived from an EMBL/GenBank/DDBJ whole genome shotgun (WGS) entry which is preliminary data.</text>
</comment>
<dbReference type="PANTHER" id="PTHR30595:SF6">
    <property type="entry name" value="SCHLAFEN ALBA-2 DOMAIN-CONTAINING PROTEIN"/>
    <property type="match status" value="1"/>
</dbReference>
<gene>
    <name evidence="1" type="ORF">EGN73_17060</name>
</gene>
<dbReference type="PANTHER" id="PTHR30595">
    <property type="entry name" value="GLPR-RELATED TRANSCRIPTIONAL REPRESSOR"/>
    <property type="match status" value="1"/>
</dbReference>
<dbReference type="EMBL" id="RPHB01000008">
    <property type="protein sequence ID" value="MBW3469511.1"/>
    <property type="molecule type" value="Genomic_DNA"/>
</dbReference>
<protein>
    <submittedName>
        <fullName evidence="1">Winged helix-turn-helix transcriptional regulator</fullName>
    </submittedName>
</protein>
<evidence type="ECO:0000313" key="2">
    <source>
        <dbReference type="Proteomes" id="UP000727490"/>
    </source>
</evidence>
<sequence length="409" mass="47098">MAIWVFAGDNRPYEVPDEIKAKEKKYNYYIRYGSSSIKVNKSQREELIALSGKTPFDDRANSLISFEEISLTLIREYLRKVKSKLVDAMDSLTKEQLLSQMQLLYGPPERRHPRNVALMMFTDNPEIYFPYSRVEIVHFPNGEEADEFIEAPYISGPVDQMINKTLEYLKINVLRQKTTKIKNRAEAVKVWNYPYQALEEVIANALYHRDYQTREPVEIRIYQNRIRVINYGGPDRSIKLSEFNKGAVLPRRYRNRRLGDFLKELDLTEGKATGIPTIIKAMENNGSPPAKFDTDEDRSFFHVVLPVNDAFLASTKVRRKMISSSEKMVETPFVSSEKIIEEFGENAYKILLAIQKDMTTSASDIAQKILLSSRGVEKNIAKLKAAGFLERIGPDKGGKWKLLIKINYS</sequence>
<accession>A0A951MCM8</accession>
<proteinExistence type="predicted"/>
<evidence type="ECO:0000313" key="1">
    <source>
        <dbReference type="EMBL" id="MBW3469511.1"/>
    </source>
</evidence>
<organism evidence="1 2">
    <name type="scientific">Arthrospiribacter ruber</name>
    <dbReference type="NCBI Taxonomy" id="2487934"/>
    <lineage>
        <taxon>Bacteria</taxon>
        <taxon>Pseudomonadati</taxon>
        <taxon>Bacteroidota</taxon>
        <taxon>Cytophagia</taxon>
        <taxon>Cytophagales</taxon>
        <taxon>Cyclobacteriaceae</taxon>
        <taxon>Arthrospiribacter</taxon>
    </lineage>
</organism>
<name>A0A951MCM8_9BACT</name>
<dbReference type="Proteomes" id="UP000727490">
    <property type="component" value="Unassembled WGS sequence"/>
</dbReference>
<dbReference type="AlphaFoldDB" id="A0A951MCM8"/>
<reference evidence="1 2" key="1">
    <citation type="journal article" date="2020" name="Syst. Appl. Microbiol.">
        <title>Arthrospiribacter ruber gen. nov., sp. nov., a novel bacterium isolated from Arthrospira cultures.</title>
        <authorList>
            <person name="Waleron M."/>
            <person name="Misztak A."/>
            <person name="Waleron M.M."/>
            <person name="Furmaniak M."/>
            <person name="Mrozik A."/>
            <person name="Waleron K."/>
        </authorList>
    </citation>
    <scope>NUCLEOTIDE SEQUENCE [LARGE SCALE GENOMIC DNA]</scope>
    <source>
        <strain evidence="1 2">DPMB0001</strain>
    </source>
</reference>
<keyword evidence="2" id="KW-1185">Reference proteome</keyword>
<dbReference type="Pfam" id="PF13749">
    <property type="entry name" value="HATPase_c_4"/>
    <property type="match status" value="1"/>
</dbReference>
<dbReference type="Pfam" id="PF13412">
    <property type="entry name" value="HTH_24"/>
    <property type="match status" value="1"/>
</dbReference>